<evidence type="ECO:0000313" key="2">
    <source>
        <dbReference type="Proteomes" id="UP000543419"/>
    </source>
</evidence>
<dbReference type="AlphaFoldDB" id="A0A7Y0EX79"/>
<reference evidence="1 2" key="1">
    <citation type="submission" date="2020-02" db="EMBL/GenBank/DDBJ databases">
        <title>Characterization of phylogenetic diversity of novel bifidobacterial species isolated in Czech ZOOs.</title>
        <authorList>
            <person name="Lugli G.A."/>
            <person name="Vera N.B."/>
            <person name="Ventura M."/>
        </authorList>
    </citation>
    <scope>NUCLEOTIDE SEQUENCE [LARGE SCALE GENOMIC DNA]</scope>
    <source>
        <strain evidence="1 2">DSM 109959</strain>
    </source>
</reference>
<proteinExistence type="predicted"/>
<dbReference type="EMBL" id="JAAIIG010000003">
    <property type="protein sequence ID" value="NMM98047.1"/>
    <property type="molecule type" value="Genomic_DNA"/>
</dbReference>
<protein>
    <submittedName>
        <fullName evidence="1">Uncharacterized protein</fullName>
    </submittedName>
</protein>
<sequence length="103" mass="11810">MNLIHILRFAAHLFGFENRSFKRVVHADDQFMAAKGEDKVSFLADALETGLFKPIPRHIHTTFRYTDITSFQYAPRVELYQYYKSCIAPPKAVRISGSSCGRP</sequence>
<gene>
    <name evidence="1" type="ORF">G1C97_0996</name>
</gene>
<name>A0A7Y0EX79_9BIFI</name>
<organism evidence="1 2">
    <name type="scientific">Bifidobacterium olomucense</name>
    <dbReference type="NCBI Taxonomy" id="2675324"/>
    <lineage>
        <taxon>Bacteria</taxon>
        <taxon>Bacillati</taxon>
        <taxon>Actinomycetota</taxon>
        <taxon>Actinomycetes</taxon>
        <taxon>Bifidobacteriales</taxon>
        <taxon>Bifidobacteriaceae</taxon>
        <taxon>Bifidobacterium</taxon>
    </lineage>
</organism>
<comment type="caution">
    <text evidence="1">The sequence shown here is derived from an EMBL/GenBank/DDBJ whole genome shotgun (WGS) entry which is preliminary data.</text>
</comment>
<dbReference type="Proteomes" id="UP000543419">
    <property type="component" value="Unassembled WGS sequence"/>
</dbReference>
<keyword evidence="2" id="KW-1185">Reference proteome</keyword>
<evidence type="ECO:0000313" key="1">
    <source>
        <dbReference type="EMBL" id="NMM98047.1"/>
    </source>
</evidence>
<accession>A0A7Y0EX79</accession>